<accession>A0A7S2T9I3</accession>
<gene>
    <name evidence="5" type="ORF">CROS1312_LOCUS877</name>
</gene>
<feature type="compositionally biased region" description="Basic and acidic residues" evidence="3">
    <location>
        <begin position="61"/>
        <end position="79"/>
    </location>
</feature>
<dbReference type="InterPro" id="IPR012677">
    <property type="entry name" value="Nucleotide-bd_a/b_plait_sf"/>
</dbReference>
<keyword evidence="1 2" id="KW-0694">RNA-binding</keyword>
<evidence type="ECO:0000256" key="3">
    <source>
        <dbReference type="SAM" id="MobiDB-lite"/>
    </source>
</evidence>
<reference evidence="5" key="1">
    <citation type="submission" date="2021-01" db="EMBL/GenBank/DDBJ databases">
        <authorList>
            <person name="Corre E."/>
            <person name="Pelletier E."/>
            <person name="Niang G."/>
            <person name="Scheremetjew M."/>
            <person name="Finn R."/>
            <person name="Kale V."/>
            <person name="Holt S."/>
            <person name="Cochrane G."/>
            <person name="Meng A."/>
            <person name="Brown T."/>
            <person name="Cohen L."/>
        </authorList>
    </citation>
    <scope>NUCLEOTIDE SEQUENCE</scope>
    <source>
        <strain evidence="5">RCC2335</strain>
    </source>
</reference>
<feature type="region of interest" description="Disordered" evidence="3">
    <location>
        <begin position="42"/>
        <end position="181"/>
    </location>
</feature>
<feature type="compositionally biased region" description="Low complexity" evidence="3">
    <location>
        <begin position="287"/>
        <end position="297"/>
    </location>
</feature>
<feature type="compositionally biased region" description="Low complexity" evidence="3">
    <location>
        <begin position="268"/>
        <end position="279"/>
    </location>
</feature>
<dbReference type="InterPro" id="IPR035979">
    <property type="entry name" value="RBD_domain_sf"/>
</dbReference>
<dbReference type="Pfam" id="PF00076">
    <property type="entry name" value="RRM_1"/>
    <property type="match status" value="1"/>
</dbReference>
<dbReference type="PANTHER" id="PTHR23236">
    <property type="entry name" value="EUKARYOTIC TRANSLATION INITIATION FACTOR 4B/4H"/>
    <property type="match status" value="1"/>
</dbReference>
<dbReference type="GO" id="GO:0003723">
    <property type="term" value="F:RNA binding"/>
    <property type="evidence" value="ECO:0007669"/>
    <property type="project" value="UniProtKB-UniRule"/>
</dbReference>
<evidence type="ECO:0000259" key="4">
    <source>
        <dbReference type="PROSITE" id="PS50102"/>
    </source>
</evidence>
<feature type="region of interest" description="Disordered" evidence="3">
    <location>
        <begin position="257"/>
        <end position="356"/>
    </location>
</feature>
<feature type="domain" description="RRM" evidence="4">
    <location>
        <begin position="180"/>
        <end position="263"/>
    </location>
</feature>
<dbReference type="PROSITE" id="PS50102">
    <property type="entry name" value="RRM"/>
    <property type="match status" value="1"/>
</dbReference>
<evidence type="ECO:0000256" key="2">
    <source>
        <dbReference type="PROSITE-ProRule" id="PRU00176"/>
    </source>
</evidence>
<dbReference type="InterPro" id="IPR000504">
    <property type="entry name" value="RRM_dom"/>
</dbReference>
<dbReference type="Gene3D" id="3.30.70.330">
    <property type="match status" value="1"/>
</dbReference>
<sequence length="554" mass="60455">MARGGGLIRFALGYRREAPGLLGASSTSSSGDLSFLHAKFHDHHDPLPQRRGLCTPTSDDDQGKAAKAETKANAKGEGQKKKKGAGGGYLHGRQYEGKEAPGGGAADEKGRERRRRFVPMASRGRGKDALGGSFASRILGGRGDGGDGKPRGGRPRSGGGNQRDSGASQAGGNGPRGHDRTIYVKGLNYGMTEEEVRKGLTELFGESCGRVQQVRIPMDREQGRHKGYCFVKFQDPKAKAKALEDMDGTEFGERWLTIDDGDSRGRSAATGRQGMAARGARSRADDPSAAAAAVAGLPDDDGPDRMRARRARRGREGQQHRPQYQQQRRDGQPRGLNIRSGQVKRSNRSRRQGRGDYAFVAQRVDLEQEAATAERERIEDLDRMLEVLAAKGSAEGSDYESLTEYERHEREMNLVVDLLSAFHPNLAVGPVDMAGLLAGGEGDVDGAGKRGFLDFEEEWKGLLEVGDEEWKLISEGAEEDVSKATKKLERQGWLRAQDPGREEAARELEEMTNLVSSDDPLKDHMAKAMAVLQSSAGWDHGNRKKYMRDLIEMT</sequence>
<dbReference type="SUPFAM" id="SSF54928">
    <property type="entry name" value="RNA-binding domain, RBD"/>
    <property type="match status" value="1"/>
</dbReference>
<name>A0A7S2T9I3_9CHLO</name>
<protein>
    <recommendedName>
        <fullName evidence="4">RRM domain-containing protein</fullName>
    </recommendedName>
</protein>
<organism evidence="5">
    <name type="scientific">Chloropicon roscoffensis</name>
    <dbReference type="NCBI Taxonomy" id="1461544"/>
    <lineage>
        <taxon>Eukaryota</taxon>
        <taxon>Viridiplantae</taxon>
        <taxon>Chlorophyta</taxon>
        <taxon>Chloropicophyceae</taxon>
        <taxon>Chloropicales</taxon>
        <taxon>Chloropicaceae</taxon>
        <taxon>Chloropicon</taxon>
    </lineage>
</organism>
<evidence type="ECO:0000256" key="1">
    <source>
        <dbReference type="ARBA" id="ARBA00022884"/>
    </source>
</evidence>
<dbReference type="SMART" id="SM00360">
    <property type="entry name" value="RRM"/>
    <property type="match status" value="1"/>
</dbReference>
<dbReference type="EMBL" id="HBHM01001172">
    <property type="protein sequence ID" value="CAD9721609.1"/>
    <property type="molecule type" value="Transcribed_RNA"/>
</dbReference>
<dbReference type="PANTHER" id="PTHR23236:SF11">
    <property type="entry name" value="EUKARYOTIC TRANSLATION INITIATION FACTOR 4H"/>
    <property type="match status" value="1"/>
</dbReference>
<dbReference type="AlphaFoldDB" id="A0A7S2T9I3"/>
<proteinExistence type="predicted"/>
<evidence type="ECO:0000313" key="5">
    <source>
        <dbReference type="EMBL" id="CAD9721609.1"/>
    </source>
</evidence>